<evidence type="ECO:0000313" key="1">
    <source>
        <dbReference type="EMBL" id="KAK2592121.1"/>
    </source>
</evidence>
<gene>
    <name evidence="1" type="ORF">QQS21_010192</name>
</gene>
<keyword evidence="2" id="KW-1185">Reference proteome</keyword>
<dbReference type="AlphaFoldDB" id="A0AAJ0FPM5"/>
<name>A0AAJ0FPM5_9HYPO</name>
<dbReference type="EMBL" id="JASWJB010000287">
    <property type="protein sequence ID" value="KAK2592121.1"/>
    <property type="molecule type" value="Genomic_DNA"/>
</dbReference>
<accession>A0AAJ0FPM5</accession>
<dbReference type="Proteomes" id="UP001251528">
    <property type="component" value="Unassembled WGS sequence"/>
</dbReference>
<comment type="caution">
    <text evidence="1">The sequence shown here is derived from an EMBL/GenBank/DDBJ whole genome shotgun (WGS) entry which is preliminary data.</text>
</comment>
<organism evidence="1 2">
    <name type="scientific">Conoideocrella luteorostrata</name>
    <dbReference type="NCBI Taxonomy" id="1105319"/>
    <lineage>
        <taxon>Eukaryota</taxon>
        <taxon>Fungi</taxon>
        <taxon>Dikarya</taxon>
        <taxon>Ascomycota</taxon>
        <taxon>Pezizomycotina</taxon>
        <taxon>Sordariomycetes</taxon>
        <taxon>Hypocreomycetidae</taxon>
        <taxon>Hypocreales</taxon>
        <taxon>Clavicipitaceae</taxon>
        <taxon>Conoideocrella</taxon>
    </lineage>
</organism>
<proteinExistence type="predicted"/>
<evidence type="ECO:0000313" key="2">
    <source>
        <dbReference type="Proteomes" id="UP001251528"/>
    </source>
</evidence>
<sequence>MRLDVKALGLAHIGYVGGTVQIPTETDGNYNWTQLQAALRWSVVNVTPSVISLYEASTKDPSEPALTLTINVKQLSPARDQHPLTICTANTILGEGDPSLRLLMRNSDRATKYLLGDSLPGINMQYAELELDDWKTELPFATVPPGAEGLTVTRAISWERLLQHRGKAPSLDKQPQPGDEYELYFAPGRLEPFTDWWNWGDLDGDLKDRKLVNLVNPSLNGVKDPALPLPPTLLPFDAWGEGSDDSGNDFVRLLIILDTTPILVKFVN</sequence>
<protein>
    <submittedName>
        <fullName evidence="1">Uncharacterized protein</fullName>
    </submittedName>
</protein>
<reference evidence="1" key="1">
    <citation type="submission" date="2023-06" db="EMBL/GenBank/DDBJ databases">
        <title>Conoideocrella luteorostrata (Hypocreales: Clavicipitaceae), a potential biocontrol fungus for elongate hemlock scale in United States Christmas tree production areas.</title>
        <authorList>
            <person name="Barrett H."/>
            <person name="Lovett B."/>
            <person name="Macias A.M."/>
            <person name="Stajich J.E."/>
            <person name="Kasson M.T."/>
        </authorList>
    </citation>
    <scope>NUCLEOTIDE SEQUENCE</scope>
    <source>
        <strain evidence="1">ARSEF 14590</strain>
    </source>
</reference>